<proteinExistence type="predicted"/>
<evidence type="ECO:0000313" key="2">
    <source>
        <dbReference type="Proteomes" id="UP000093476"/>
    </source>
</evidence>
<protein>
    <submittedName>
        <fullName evidence="1">Uncharacterized protein</fullName>
    </submittedName>
</protein>
<evidence type="ECO:0000313" key="1">
    <source>
        <dbReference type="EMBL" id="OCQ50687.1"/>
    </source>
</evidence>
<reference evidence="1 2" key="1">
    <citation type="submission" date="2015-12" db="EMBL/GenBank/DDBJ databases">
        <title>Genome comparisons provide insights into the role of secondary metabolites in the pathogenic phase of the Photorhabdus life cycle.</title>
        <authorList>
            <person name="Tobias N.J."/>
            <person name="Mishra B."/>
            <person name="Gupta D.K."/>
            <person name="Thines M."/>
            <person name="Stinear T.P."/>
            <person name="Bode H.B."/>
        </authorList>
    </citation>
    <scope>NUCLEOTIDE SEQUENCE [LARGE SCALE GENOMIC DNA]</scope>
    <source>
        <strain evidence="1 2">PB68.1</strain>
    </source>
</reference>
<dbReference type="PATRIC" id="fig|286156.4.peg.4797"/>
<sequence>MQNIPIETCKDQELLNSLVTSFKGTELSITEKALDELANNTEIPEINAWNWTKRFPI</sequence>
<dbReference type="AlphaFoldDB" id="A0A1C0TYE1"/>
<dbReference type="Proteomes" id="UP000093476">
    <property type="component" value="Unassembled WGS sequence"/>
</dbReference>
<dbReference type="EMBL" id="LOMY01000192">
    <property type="protein sequence ID" value="OCQ50687.1"/>
    <property type="molecule type" value="Genomic_DNA"/>
</dbReference>
<organism evidence="1 2">
    <name type="scientific">Photorhabdus australis subsp. thailandensis</name>
    <dbReference type="NCBI Taxonomy" id="2805096"/>
    <lineage>
        <taxon>Bacteria</taxon>
        <taxon>Pseudomonadati</taxon>
        <taxon>Pseudomonadota</taxon>
        <taxon>Gammaproteobacteria</taxon>
        <taxon>Enterobacterales</taxon>
        <taxon>Morganellaceae</taxon>
        <taxon>Photorhabdus</taxon>
    </lineage>
</organism>
<dbReference type="RefSeq" id="WP_161804209.1">
    <property type="nucleotide sequence ID" value="NZ_CAWMQZ010000192.1"/>
</dbReference>
<keyword evidence="2" id="KW-1185">Reference proteome</keyword>
<comment type="caution">
    <text evidence="1">The sequence shown here is derived from an EMBL/GenBank/DDBJ whole genome shotgun (WGS) entry which is preliminary data.</text>
</comment>
<name>A0A1C0TYE1_9GAMM</name>
<gene>
    <name evidence="1" type="ORF">Ppb6_04176</name>
</gene>
<accession>A0A1C0TYE1</accession>
<dbReference type="NCBIfam" id="NF038004">
    <property type="entry name" value="darobactin_RiPP"/>
    <property type="match status" value="1"/>
</dbReference>